<protein>
    <submittedName>
        <fullName evidence="5">Putative alpha-tubulin suppressor</fullName>
    </submittedName>
</protein>
<name>U5EG74_9DIPT</name>
<dbReference type="EMBL" id="GANO01003562">
    <property type="protein sequence ID" value="JAB56309.1"/>
    <property type="molecule type" value="mRNA"/>
</dbReference>
<dbReference type="Gene3D" id="2.130.10.30">
    <property type="entry name" value="Regulator of chromosome condensation 1/beta-lactamase-inhibitor protein II"/>
    <property type="match status" value="2"/>
</dbReference>
<dbReference type="PRINTS" id="PR00633">
    <property type="entry name" value="RCCNDNSATION"/>
</dbReference>
<dbReference type="PANTHER" id="PTHR45982">
    <property type="entry name" value="REGULATOR OF CHROMOSOME CONDENSATION"/>
    <property type="match status" value="1"/>
</dbReference>
<feature type="repeat" description="RCC1" evidence="3">
    <location>
        <begin position="103"/>
        <end position="154"/>
    </location>
</feature>
<dbReference type="Pfam" id="PF25390">
    <property type="entry name" value="WD40_RLD"/>
    <property type="match status" value="1"/>
</dbReference>
<keyword evidence="1" id="KW-0344">Guanine-nucleotide releasing factor</keyword>
<organism evidence="5">
    <name type="scientific">Corethrella appendiculata</name>
    <dbReference type="NCBI Taxonomy" id="1370023"/>
    <lineage>
        <taxon>Eukaryota</taxon>
        <taxon>Metazoa</taxon>
        <taxon>Ecdysozoa</taxon>
        <taxon>Arthropoda</taxon>
        <taxon>Hexapoda</taxon>
        <taxon>Insecta</taxon>
        <taxon>Pterygota</taxon>
        <taxon>Neoptera</taxon>
        <taxon>Endopterygota</taxon>
        <taxon>Diptera</taxon>
        <taxon>Nematocera</taxon>
        <taxon>Culicoidea</taxon>
        <taxon>Chaoboridae</taxon>
        <taxon>Corethrella</taxon>
    </lineage>
</organism>
<dbReference type="InterPro" id="IPR051553">
    <property type="entry name" value="Ran_GTPase-activating"/>
</dbReference>
<dbReference type="InterPro" id="IPR009091">
    <property type="entry name" value="RCC1/BLIP-II"/>
</dbReference>
<dbReference type="AlphaFoldDB" id="U5EG74"/>
<evidence type="ECO:0000256" key="1">
    <source>
        <dbReference type="ARBA" id="ARBA00022658"/>
    </source>
</evidence>
<dbReference type="InterPro" id="IPR000408">
    <property type="entry name" value="Reg_chr_condens"/>
</dbReference>
<accession>U5EG74</accession>
<evidence type="ECO:0000256" key="3">
    <source>
        <dbReference type="PROSITE-ProRule" id="PRU00235"/>
    </source>
</evidence>
<sequence>MYSWGANSHGQLALGTITEMCETPLKVTKLPFKLNEIKAIEGGGGHTIILNKDGSTFSCGWNNKGQLGLGHQNDVSEFVEIEHYKFKDIKCGWDVSAGITEDDELFIWGSNTSFQMGNKNEKLSTVPIKLELPNSEVPAQISFGLRHTCVLTKTNAIFVFGKSKCCDKISHFCESITHNDLLYLKYVPKIKIKDICCGENHFLLLGVDNTIHAFGDDKFKQCSPEIDKNPKRHEIISIKSGWTHCGYLTSDGKISMWGRNNYGQLAKPPESISCTVPNPISVNIDEKVNQFYLGSQHGLVVTTKGIYTWGWNEHGNCGNGDTKNL</sequence>
<keyword evidence="2" id="KW-0677">Repeat</keyword>
<evidence type="ECO:0000313" key="5">
    <source>
        <dbReference type="EMBL" id="JAB56309.1"/>
    </source>
</evidence>
<dbReference type="PANTHER" id="PTHR45982:SF8">
    <property type="entry name" value="E3 UBIQUITIN-PROTEIN LIGASE HERC2-LIKE PROTEIN-RELATED"/>
    <property type="match status" value="1"/>
</dbReference>
<dbReference type="PROSITE" id="PS50012">
    <property type="entry name" value="RCC1_3"/>
    <property type="match status" value="3"/>
</dbReference>
<proteinExistence type="evidence at transcript level"/>
<evidence type="ECO:0000256" key="2">
    <source>
        <dbReference type="ARBA" id="ARBA00022737"/>
    </source>
</evidence>
<dbReference type="SUPFAM" id="SSF50985">
    <property type="entry name" value="RCC1/BLIP-II"/>
    <property type="match status" value="1"/>
</dbReference>
<feature type="domain" description="RCC1-like" evidence="4">
    <location>
        <begin position="1"/>
        <end position="323"/>
    </location>
</feature>
<reference evidence="5" key="1">
    <citation type="journal article" date="2014" name="Insect Biochem. Mol. Biol.">
        <title>An insight into the sialome of the frog biting fly, Corethrella appendiculata.</title>
        <authorList>
            <person name="Ribeiro J.M.C."/>
            <person name="Chagas A.C."/>
            <person name="Pham V.M."/>
            <person name="Lounibos L.P."/>
            <person name="Calvo E."/>
        </authorList>
    </citation>
    <scope>NUCLEOTIDE SEQUENCE</scope>
    <source>
        <tissue evidence="5">Salivary glands</tissue>
    </source>
</reference>
<feature type="repeat" description="RCC1" evidence="3">
    <location>
        <begin position="252"/>
        <end position="304"/>
    </location>
</feature>
<feature type="repeat" description="RCC1" evidence="3">
    <location>
        <begin position="1"/>
        <end position="53"/>
    </location>
</feature>
<evidence type="ECO:0000259" key="4">
    <source>
        <dbReference type="Pfam" id="PF25390"/>
    </source>
</evidence>
<dbReference type="InterPro" id="IPR058923">
    <property type="entry name" value="RCC1-like_dom"/>
</dbReference>